<evidence type="ECO:0000313" key="4">
    <source>
        <dbReference type="Proteomes" id="UP000275199"/>
    </source>
</evidence>
<dbReference type="SMART" id="SM00257">
    <property type="entry name" value="LysM"/>
    <property type="match status" value="1"/>
</dbReference>
<evidence type="ECO:0000313" key="3">
    <source>
        <dbReference type="EMBL" id="ROZ80260.1"/>
    </source>
</evidence>
<organism evidence="3 4">
    <name type="scientific">Pseudomonas neustonica</name>
    <dbReference type="NCBI Taxonomy" id="2487346"/>
    <lineage>
        <taxon>Bacteria</taxon>
        <taxon>Pseudomonadati</taxon>
        <taxon>Pseudomonadota</taxon>
        <taxon>Gammaproteobacteria</taxon>
        <taxon>Pseudomonadales</taxon>
        <taxon>Pseudomonadaceae</taxon>
        <taxon>Pseudomonas</taxon>
    </lineage>
</organism>
<dbReference type="Pfam" id="PF01476">
    <property type="entry name" value="LysM"/>
    <property type="match status" value="1"/>
</dbReference>
<feature type="region of interest" description="Disordered" evidence="1">
    <location>
        <begin position="730"/>
        <end position="750"/>
    </location>
</feature>
<feature type="domain" description="LysM" evidence="2">
    <location>
        <begin position="8"/>
        <end position="53"/>
    </location>
</feature>
<protein>
    <submittedName>
        <fullName evidence="3">LysM peptidoglycan-binding domain-containing protein</fullName>
    </submittedName>
</protein>
<reference evidence="3 4" key="1">
    <citation type="submission" date="2018-11" db="EMBL/GenBank/DDBJ databases">
        <authorList>
            <person name="Jang G.I."/>
            <person name="Hwang C.Y."/>
        </authorList>
    </citation>
    <scope>NUCLEOTIDE SEQUENCE [LARGE SCALE GENOMIC DNA]</scope>
    <source>
        <strain evidence="3 4">SSM26</strain>
    </source>
</reference>
<comment type="caution">
    <text evidence="3">The sequence shown here is derived from an EMBL/GenBank/DDBJ whole genome shotgun (WGS) entry which is preliminary data.</text>
</comment>
<dbReference type="InterPro" id="IPR018392">
    <property type="entry name" value="LysM"/>
</dbReference>
<name>A0ABX9XCF4_9PSED</name>
<accession>A0ABX9XCF4</accession>
<evidence type="ECO:0000256" key="1">
    <source>
        <dbReference type="SAM" id="MobiDB-lite"/>
    </source>
</evidence>
<sequence>METRMDITNHLVRSGETLSGIAHQYGASVGQLRQLNPFIRNANHIQAGWSLSVPAQPGAAIVPTANQPTQGAQESAEVRDSESANERPVLQLEAQTEAQPASAASFDEKAPHPCEPVYANIIYATDEQAFWLLPERVASLMKEAAHKLGQQISPSKSPDERKKGLDESGLLEYFMEPVLANFLAGSQQERMKEIEAEEPYLEARYLDKRSTMVSDPRYQATPVSGYERLKDLYEEWRPLRDSALQIAESRGYAFEQGRLFSPEAMEARKRVQHYLIVRQKLFSLGELQVFSPEQTAELQAENKARLEVATASSAYDRTDYVKYLEWRDSNQQGFKFKEYLDAIHSVAEYGLALPEYALMGSGEEDQLESGIAEFKKYLDLEQQLLAVNQRLQEKYKSWIEASGENASAPAGLVDAERAEWDALQAEKSKLLATAERNVASARAQGRGRHLLWNPEEFTPKPVDRLVKSNFPLREVSFADRGSVLSHFSLTDMRNAFKTDAAKLRSEAAANVRHSISGSNSVATGARSEFEEWLIGQGAKKLDDQRGNWFDPKGWFDVELFYQYLQAESLLVSTLEDSTARAAWGERLQQILFKDSVRVSLRLFDKSPQAQLVRCLTPPQPSIHSAASVATPNFTTANGFQAFASASLDIDLARGEVDLLKVDLPDREQAQDLKLKYFDYEDNEQELNLGRLSLHLSIKAWGYAGASLMVAGTLRIGPDKDTHDVLLDTGQDAERTPGSISSTHVSQPLPAMRTGNMRIDDGLKGQFNLFAGVQVGIKLTGALNWAPPVAVAELRTAPVAGVVGQTAPQPSQWLSLARVGANLSIAAGLGVKGELSVSLQGQRLVLTIKAAVIAGPGVDGVFSFEVGYGAIVQLINIFRRELRKNQYHRLVWFENDAFDFMSKLNLLGSAGLDLALVYMAELVGSLYDALTRGGKGGPIAYSIMNYENQEELKMWFVDAIPEALGPMLMTLVSPPSEFTPEEQADEQSEELCHLLQQQAIEQILRWVVEKANSECTLPAAQRQFEEACTRMNRFGTKPAAAGQAYCENRLALDNFMSVPVLSVGVGGPQNNAMRERYRNHVKVLGKLQDGFCRRSSYYGRTYIPSGHVEYVGPA</sequence>
<dbReference type="SUPFAM" id="SSF54106">
    <property type="entry name" value="LysM domain"/>
    <property type="match status" value="1"/>
</dbReference>
<feature type="compositionally biased region" description="Basic and acidic residues" evidence="1">
    <location>
        <begin position="76"/>
        <end position="85"/>
    </location>
</feature>
<dbReference type="EMBL" id="RKKU01000051">
    <property type="protein sequence ID" value="ROZ80260.1"/>
    <property type="molecule type" value="Genomic_DNA"/>
</dbReference>
<feature type="region of interest" description="Disordered" evidence="1">
    <location>
        <begin position="65"/>
        <end position="88"/>
    </location>
</feature>
<dbReference type="Proteomes" id="UP000275199">
    <property type="component" value="Unassembled WGS sequence"/>
</dbReference>
<dbReference type="InterPro" id="IPR036779">
    <property type="entry name" value="LysM_dom_sf"/>
</dbReference>
<keyword evidence="4" id="KW-1185">Reference proteome</keyword>
<proteinExistence type="predicted"/>
<dbReference type="Gene3D" id="3.10.350.10">
    <property type="entry name" value="LysM domain"/>
    <property type="match status" value="1"/>
</dbReference>
<gene>
    <name evidence="3" type="ORF">EF096_19995</name>
</gene>
<dbReference type="PROSITE" id="PS51782">
    <property type="entry name" value="LYSM"/>
    <property type="match status" value="1"/>
</dbReference>
<dbReference type="CDD" id="cd00118">
    <property type="entry name" value="LysM"/>
    <property type="match status" value="1"/>
</dbReference>
<evidence type="ECO:0000259" key="2">
    <source>
        <dbReference type="PROSITE" id="PS51782"/>
    </source>
</evidence>